<gene>
    <name evidence="4" type="ORF">EBE87_22560</name>
</gene>
<dbReference type="NCBIfam" id="NF033546">
    <property type="entry name" value="transpos_IS21"/>
    <property type="match status" value="1"/>
</dbReference>
<evidence type="ECO:0000313" key="5">
    <source>
        <dbReference type="Proteomes" id="UP000274097"/>
    </source>
</evidence>
<feature type="domain" description="Integrase catalytic" evidence="3">
    <location>
        <begin position="135"/>
        <end position="315"/>
    </location>
</feature>
<comment type="similarity">
    <text evidence="1">Belongs to the transposase IS21/IS408/IS1162 family.</text>
</comment>
<accession>A0ABX9VFD8</accession>
<evidence type="ECO:0000256" key="1">
    <source>
        <dbReference type="ARBA" id="ARBA00009277"/>
    </source>
</evidence>
<dbReference type="Pfam" id="PF22483">
    <property type="entry name" value="Mu-transpos_C_2"/>
    <property type="match status" value="1"/>
</dbReference>
<proteinExistence type="inferred from homology"/>
<dbReference type="EMBL" id="RFLX01000029">
    <property type="protein sequence ID" value="RMI17429.1"/>
    <property type="molecule type" value="Genomic_DNA"/>
</dbReference>
<name>A0ABX9VFD8_9PROT</name>
<dbReference type="InterPro" id="IPR001584">
    <property type="entry name" value="Integrase_cat-core"/>
</dbReference>
<dbReference type="Proteomes" id="UP000274097">
    <property type="component" value="Unassembled WGS sequence"/>
</dbReference>
<dbReference type="InterPro" id="IPR017895">
    <property type="entry name" value="HTH_IS408/IS1162_type"/>
</dbReference>
<reference evidence="4 5" key="1">
    <citation type="submission" date="2018-10" db="EMBL/GenBank/DDBJ databases">
        <title>Roseomonas sp. nov., isolated from feces of Tibetan antelopes in the Qinghai-Tibet plateau, China.</title>
        <authorList>
            <person name="Tian Z."/>
        </authorList>
    </citation>
    <scope>NUCLEOTIDE SEQUENCE [LARGE SCALE GENOMIC DNA]</scope>
    <source>
        <strain evidence="4 5">Z23</strain>
    </source>
</reference>
<dbReference type="InterPro" id="IPR054353">
    <property type="entry name" value="IstA-like_C"/>
</dbReference>
<comment type="caution">
    <text evidence="4">The sequence shown here is derived from an EMBL/GenBank/DDBJ whole genome shotgun (WGS) entry which is preliminary data.</text>
</comment>
<dbReference type="Pfam" id="PF00665">
    <property type="entry name" value="rve"/>
    <property type="match status" value="1"/>
</dbReference>
<evidence type="ECO:0000259" key="3">
    <source>
        <dbReference type="PROSITE" id="PS50994"/>
    </source>
</evidence>
<evidence type="ECO:0000259" key="2">
    <source>
        <dbReference type="PROSITE" id="PS50532"/>
    </source>
</evidence>
<dbReference type="Gene3D" id="3.30.420.10">
    <property type="entry name" value="Ribonuclease H-like superfamily/Ribonuclease H"/>
    <property type="match status" value="1"/>
</dbReference>
<keyword evidence="5" id="KW-1185">Reference proteome</keyword>
<dbReference type="PROSITE" id="PS50532">
    <property type="entry name" value="HTH_IS408"/>
    <property type="match status" value="1"/>
</dbReference>
<dbReference type="SUPFAM" id="SSF53098">
    <property type="entry name" value="Ribonuclease H-like"/>
    <property type="match status" value="1"/>
</dbReference>
<organism evidence="4 5">
    <name type="scientific">Teichococcus wenyumeiae</name>
    <dbReference type="NCBI Taxonomy" id="2478470"/>
    <lineage>
        <taxon>Bacteria</taxon>
        <taxon>Pseudomonadati</taxon>
        <taxon>Pseudomonadota</taxon>
        <taxon>Alphaproteobacteria</taxon>
        <taxon>Acetobacterales</taxon>
        <taxon>Roseomonadaceae</taxon>
        <taxon>Roseomonas</taxon>
    </lineage>
</organism>
<sequence>MPGERVPMRKIRDVLRLGWGQGLSQRMMARSLGLSQGVVHAYLRRARSAGLTWPLPEGLSDAGLEALLFPPASGAAAEERPQPDWAWVHRELRRPNVTLSLLWEEYRAGAPDGFGYSWFCDLYRSWAGRLKPTLRQVHPAGERIFVDFAGSTMPVLEGVSGEARRAEIFVAVLGASSYTFACAVWSQALPDWIDCHVRAFAHFGGVARQLVSDNLRAGISRACFHEPAVNRTYAEMAAHYGTAVLPARPYKPRDKAKAEVGVQVVQRWILARLRNQKFFSLAELDAAIQALVAQLNERPMRALGTTRRALFEALDRPALCPLPESAYEYAAWKRCRVGLDYHVEVERHFYSVPHALVRQEVEARITTATVEIFHRGQRVASHLRSLRRHQPRNLAEHMPSSHRRYREWSLERIHREAGTIGHDTAALVEIILRSRPHPEQGFRSCIGILGLVKRHGAERVDAACARALALGTRSYSSVAAILNNRQEQRTMPDEPAMLLHENIRGPGYYH</sequence>
<feature type="domain" description="HTH IS408-type" evidence="2">
    <location>
        <begin position="11"/>
        <end position="92"/>
    </location>
</feature>
<dbReference type="PROSITE" id="PS50994">
    <property type="entry name" value="INTEGRASE"/>
    <property type="match status" value="1"/>
</dbReference>
<dbReference type="PANTHER" id="PTHR35004">
    <property type="entry name" value="TRANSPOSASE RV3428C-RELATED"/>
    <property type="match status" value="1"/>
</dbReference>
<dbReference type="PANTHER" id="PTHR35004:SF8">
    <property type="entry name" value="TRANSPOSASE RV3428C-RELATED"/>
    <property type="match status" value="1"/>
</dbReference>
<dbReference type="InterPro" id="IPR036397">
    <property type="entry name" value="RNaseH_sf"/>
</dbReference>
<evidence type="ECO:0000313" key="4">
    <source>
        <dbReference type="EMBL" id="RMI17429.1"/>
    </source>
</evidence>
<dbReference type="InterPro" id="IPR012337">
    <property type="entry name" value="RNaseH-like_sf"/>
</dbReference>
<protein>
    <submittedName>
        <fullName evidence="4">IS21 family transposase</fullName>
    </submittedName>
</protein>